<evidence type="ECO:0000256" key="1">
    <source>
        <dbReference type="SAM" id="Phobius"/>
    </source>
</evidence>
<dbReference type="SUPFAM" id="SSF51261">
    <property type="entry name" value="Duplicated hybrid motif"/>
    <property type="match status" value="1"/>
</dbReference>
<dbReference type="InterPro" id="IPR011055">
    <property type="entry name" value="Dup_hybrid_motif"/>
</dbReference>
<evidence type="ECO:0000259" key="2">
    <source>
        <dbReference type="Pfam" id="PF01551"/>
    </source>
</evidence>
<comment type="caution">
    <text evidence="3">The sequence shown here is derived from an EMBL/GenBank/DDBJ whole genome shotgun (WGS) entry which is preliminary data.</text>
</comment>
<dbReference type="InterPro" id="IPR050570">
    <property type="entry name" value="Cell_wall_metabolism_enzyme"/>
</dbReference>
<evidence type="ECO:0000313" key="3">
    <source>
        <dbReference type="EMBL" id="MBD7952901.1"/>
    </source>
</evidence>
<dbReference type="CDD" id="cd12797">
    <property type="entry name" value="M23_peptidase"/>
    <property type="match status" value="1"/>
</dbReference>
<gene>
    <name evidence="3" type="ORF">H9654_01680</name>
</gene>
<dbReference type="AlphaFoldDB" id="A0A8X8K3P4"/>
<keyword evidence="1" id="KW-0812">Transmembrane</keyword>
<keyword evidence="1" id="KW-0472">Membrane</keyword>
<keyword evidence="4" id="KW-1185">Reference proteome</keyword>
<dbReference type="RefSeq" id="WP_191768504.1">
    <property type="nucleotide sequence ID" value="NZ_JACSQS010000001.1"/>
</dbReference>
<accession>A0A8X8K3P4</accession>
<reference evidence="3 4" key="1">
    <citation type="submission" date="2020-08" db="EMBL/GenBank/DDBJ databases">
        <title>A Genomic Blueprint of the Chicken Gut Microbiome.</title>
        <authorList>
            <person name="Gilroy R."/>
            <person name="Ravi A."/>
            <person name="Getino M."/>
            <person name="Pursley I."/>
            <person name="Horton D.L."/>
            <person name="Alikhan N.-F."/>
            <person name="Baker D."/>
            <person name="Gharbi K."/>
            <person name="Hall N."/>
            <person name="Watson M."/>
            <person name="Adriaenssens E.M."/>
            <person name="Foster-Nyarko E."/>
            <person name="Jarju S."/>
            <person name="Secka A."/>
            <person name="Antonio M."/>
            <person name="Oren A."/>
            <person name="Chaudhuri R."/>
            <person name="La Ragione R.M."/>
            <person name="Hildebrand F."/>
            <person name="Pallen M.J."/>
        </authorList>
    </citation>
    <scope>NUCLEOTIDE SEQUENCE [LARGE SCALE GENOMIC DNA]</scope>
    <source>
        <strain evidence="3 4">Sa5BUN4</strain>
    </source>
</reference>
<dbReference type="InterPro" id="IPR016047">
    <property type="entry name" value="M23ase_b-sheet_dom"/>
</dbReference>
<protein>
    <submittedName>
        <fullName evidence="3">M23 family metallopeptidase</fullName>
    </submittedName>
</protein>
<proteinExistence type="predicted"/>
<dbReference type="Proteomes" id="UP000636938">
    <property type="component" value="Unassembled WGS sequence"/>
</dbReference>
<dbReference type="PANTHER" id="PTHR21666:SF268">
    <property type="entry name" value="PEPTIDASE M23 DOMAIN-CONTAINING PROTEIN"/>
    <property type="match status" value="1"/>
</dbReference>
<feature type="transmembrane region" description="Helical" evidence="1">
    <location>
        <begin position="30"/>
        <end position="48"/>
    </location>
</feature>
<name>A0A8X8K3P4_9GAMM</name>
<dbReference type="Pfam" id="PF01551">
    <property type="entry name" value="Peptidase_M23"/>
    <property type="match status" value="1"/>
</dbReference>
<dbReference type="Gene3D" id="2.70.70.10">
    <property type="entry name" value="Glucose Permease (Domain IIA)"/>
    <property type="match status" value="1"/>
</dbReference>
<dbReference type="EMBL" id="JACSQS010000001">
    <property type="protein sequence ID" value="MBD7952901.1"/>
    <property type="molecule type" value="Genomic_DNA"/>
</dbReference>
<organism evidence="3 4">
    <name type="scientific">Stenotrophomonas lacuserhaii</name>
    <dbReference type="NCBI Taxonomy" id="2760084"/>
    <lineage>
        <taxon>Bacteria</taxon>
        <taxon>Pseudomonadati</taxon>
        <taxon>Pseudomonadota</taxon>
        <taxon>Gammaproteobacteria</taxon>
        <taxon>Lysobacterales</taxon>
        <taxon>Lysobacteraceae</taxon>
        <taxon>Stenotrophomonas</taxon>
    </lineage>
</organism>
<dbReference type="PANTHER" id="PTHR21666">
    <property type="entry name" value="PEPTIDASE-RELATED"/>
    <property type="match status" value="1"/>
</dbReference>
<evidence type="ECO:0000313" key="4">
    <source>
        <dbReference type="Proteomes" id="UP000636938"/>
    </source>
</evidence>
<feature type="domain" description="M23ase beta-sheet core" evidence="2">
    <location>
        <begin position="96"/>
        <end position="194"/>
    </location>
</feature>
<dbReference type="GO" id="GO:0004222">
    <property type="term" value="F:metalloendopeptidase activity"/>
    <property type="evidence" value="ECO:0007669"/>
    <property type="project" value="TreeGrafter"/>
</dbReference>
<sequence length="211" mass="22602">MLDRPPRPACLLTDPAAPAGPSPARKLRRWLLRVIWIAVLIVAGGALWNSRWAAVPRAMWEISRMPAPTALPVPVEGVRARQVADTFGAPRGADRTHAGVDIFAARGTAVRSATRGIVMDVREGGLGGRQVWIQGPARERYYYAHLDGWRDGLASGEVVDAGTLLGYVGDTGNAKGTPPHLHWGIYGAQGAYDPLPLLKAWAARPPPASGR</sequence>
<keyword evidence="1" id="KW-1133">Transmembrane helix</keyword>